<evidence type="ECO:0000313" key="9">
    <source>
        <dbReference type="EMBL" id="MBB4034393.1"/>
    </source>
</evidence>
<dbReference type="InterPro" id="IPR023996">
    <property type="entry name" value="TonB-dep_OMP_SusC/RagA"/>
</dbReference>
<comment type="similarity">
    <text evidence="7">Belongs to the TonB-dependent receptor family.</text>
</comment>
<dbReference type="RefSeq" id="WP_183305334.1">
    <property type="nucleotide sequence ID" value="NZ_JACIEP010000001.1"/>
</dbReference>
<dbReference type="InterPro" id="IPR039426">
    <property type="entry name" value="TonB-dep_rcpt-like"/>
</dbReference>
<dbReference type="InterPro" id="IPR012910">
    <property type="entry name" value="Plug_dom"/>
</dbReference>
<keyword evidence="3 7" id="KW-1134">Transmembrane beta strand</keyword>
<dbReference type="InterPro" id="IPR036942">
    <property type="entry name" value="Beta-barrel_TonB_sf"/>
</dbReference>
<dbReference type="Gene3D" id="2.60.40.1120">
    <property type="entry name" value="Carboxypeptidase-like, regulatory domain"/>
    <property type="match status" value="1"/>
</dbReference>
<evidence type="ECO:0000259" key="8">
    <source>
        <dbReference type="Pfam" id="PF07715"/>
    </source>
</evidence>
<dbReference type="EMBL" id="JACIEP010000001">
    <property type="protein sequence ID" value="MBB4034393.1"/>
    <property type="molecule type" value="Genomic_DNA"/>
</dbReference>
<keyword evidence="2 7" id="KW-0813">Transport</keyword>
<sequence length="1052" mass="117373">MEKRNRIISFKAFLFSKKTVLLPVFLLIFCQLIQAQSGKNIAGIVTSLSDNEPLIGVSVVQKGTTNGTLTDIDGKFELTVPSDCVLEISYIGFIRQEINVRPGDTDIRISLKENSQELEEVVVMGYGVQKKKLITGATVQVKGDDIQRMSTVNPLTALQSQTPGVNITQTSGMPGEGFKVNIRGIGTVGDSSPLVVIDGIVGGDIGTLNPGDIESVDVLKDAASAAIYGSRAANGVILITTKQGRSGKATISYDGYFGVQNVYKMPDLLNAQEYATIMNEARLMDGLPEYNFSSLVPDWESIANGSNQGTNWFDAIRNKNAPMQNHSLNITGGNDQGIYSIGISYTSQEGILGKPVEPNYDRYNFRANSEFTLYKKDGLDIIKFGENVTYSYTEKSGIGIGNIYQNDLRYAMRASPFMPVYDENGDYHSALQWNLMQANPIAYMDYERGQNMQKNHNLRAKAFITIQPVKNLVIKSNFSIGLNGISYRVFKPEYNLSSNAYRNENYVSQEMALGLGWLWENTVNYSFNLNEKHNFDVLVGQSLERNGLGERMKGENVNSIFNDFDHAYLTNTNVIYADKTKLIGSPYADKHGIASFFGRVNYNYKETYMASLIMRADGSSNFAKGNRWGYFPSISAGWVISNESFMEPTRGFMDFLKLRASWGQNGNQQIDPYQYLAQISFTSSNYFFGNDKKTISSGSYPSLLANPDVTWETSEQLDFGFDARFLNGRLGVNFDYYTKTTKDWLVVAPTLDLYGANPPYKNGGEIKNNGVEVQLNWNDHITDFTYGANLNFTYNKNEVTKIDNTEGIIQGRTNVLSEGMTEIYRAQVGYPVGYFYGYKTLGVFQTEKEIAEYKGAKLSNSQPGDLIYEDYNGDGSIDDKDRQMIGNPNPDVILGLGLNFGYKGFDLSITANASLGHQIAKSYRSFTDNPLDNYTTEIFGRWHGEGTSNRLPRLTSGSSSNWQYMSDIFIEDADYLRIQNITIGYDFKRLFPRMPLGQARLYFTAQNLYTFTGYSGLDPEIGWGADASWASGIDVGNYPVPRTYIVGVNLKF</sequence>
<feature type="domain" description="TonB-dependent receptor plug" evidence="8">
    <location>
        <begin position="134"/>
        <end position="236"/>
    </location>
</feature>
<dbReference type="NCBIfam" id="TIGR04057">
    <property type="entry name" value="SusC_RagA_signa"/>
    <property type="match status" value="1"/>
</dbReference>
<reference evidence="9 10" key="1">
    <citation type="submission" date="2020-08" db="EMBL/GenBank/DDBJ databases">
        <title>Genomic Encyclopedia of Type Strains, Phase IV (KMG-IV): sequencing the most valuable type-strain genomes for metagenomic binning, comparative biology and taxonomic classification.</title>
        <authorList>
            <person name="Goeker M."/>
        </authorList>
    </citation>
    <scope>NUCLEOTIDE SEQUENCE [LARGE SCALE GENOMIC DNA]</scope>
    <source>
        <strain evidence="9 10">DSM 104969</strain>
    </source>
</reference>
<keyword evidence="10" id="KW-1185">Reference proteome</keyword>
<keyword evidence="6 7" id="KW-0998">Cell outer membrane</keyword>
<evidence type="ECO:0000256" key="7">
    <source>
        <dbReference type="PROSITE-ProRule" id="PRU01360"/>
    </source>
</evidence>
<dbReference type="InterPro" id="IPR023997">
    <property type="entry name" value="TonB-dep_OMP_SusC/RagA_CS"/>
</dbReference>
<protein>
    <submittedName>
        <fullName evidence="9">TonB-linked SusC/RagA family outer membrane protein</fullName>
    </submittedName>
</protein>
<evidence type="ECO:0000256" key="4">
    <source>
        <dbReference type="ARBA" id="ARBA00022692"/>
    </source>
</evidence>
<evidence type="ECO:0000256" key="1">
    <source>
        <dbReference type="ARBA" id="ARBA00004571"/>
    </source>
</evidence>
<organism evidence="9 10">
    <name type="scientific">Dysgonomonas hofstadii</name>
    <dbReference type="NCBI Taxonomy" id="637886"/>
    <lineage>
        <taxon>Bacteria</taxon>
        <taxon>Pseudomonadati</taxon>
        <taxon>Bacteroidota</taxon>
        <taxon>Bacteroidia</taxon>
        <taxon>Bacteroidales</taxon>
        <taxon>Dysgonomonadaceae</taxon>
        <taxon>Dysgonomonas</taxon>
    </lineage>
</organism>
<dbReference type="Gene3D" id="2.170.130.10">
    <property type="entry name" value="TonB-dependent receptor, plug domain"/>
    <property type="match status" value="1"/>
</dbReference>
<name>A0A840CRL7_9BACT</name>
<dbReference type="Pfam" id="PF13715">
    <property type="entry name" value="CarbopepD_reg_2"/>
    <property type="match status" value="1"/>
</dbReference>
<dbReference type="SUPFAM" id="SSF49464">
    <property type="entry name" value="Carboxypeptidase regulatory domain-like"/>
    <property type="match status" value="1"/>
</dbReference>
<evidence type="ECO:0000313" key="10">
    <source>
        <dbReference type="Proteomes" id="UP000555103"/>
    </source>
</evidence>
<evidence type="ECO:0000256" key="6">
    <source>
        <dbReference type="ARBA" id="ARBA00023237"/>
    </source>
</evidence>
<dbReference type="InterPro" id="IPR037066">
    <property type="entry name" value="Plug_dom_sf"/>
</dbReference>
<dbReference type="PROSITE" id="PS52016">
    <property type="entry name" value="TONB_DEPENDENT_REC_3"/>
    <property type="match status" value="1"/>
</dbReference>
<accession>A0A840CRL7</accession>
<dbReference type="NCBIfam" id="TIGR04056">
    <property type="entry name" value="OMP_RagA_SusC"/>
    <property type="match status" value="1"/>
</dbReference>
<dbReference type="Gene3D" id="2.40.170.20">
    <property type="entry name" value="TonB-dependent receptor, beta-barrel domain"/>
    <property type="match status" value="1"/>
</dbReference>
<dbReference type="Proteomes" id="UP000555103">
    <property type="component" value="Unassembled WGS sequence"/>
</dbReference>
<dbReference type="AlphaFoldDB" id="A0A840CRL7"/>
<keyword evidence="5 7" id="KW-0472">Membrane</keyword>
<keyword evidence="4 7" id="KW-0812">Transmembrane</keyword>
<dbReference type="GO" id="GO:0009279">
    <property type="term" value="C:cell outer membrane"/>
    <property type="evidence" value="ECO:0007669"/>
    <property type="project" value="UniProtKB-SubCell"/>
</dbReference>
<proteinExistence type="inferred from homology"/>
<evidence type="ECO:0000256" key="3">
    <source>
        <dbReference type="ARBA" id="ARBA00022452"/>
    </source>
</evidence>
<dbReference type="InterPro" id="IPR008969">
    <property type="entry name" value="CarboxyPept-like_regulatory"/>
</dbReference>
<comment type="subcellular location">
    <subcellularLocation>
        <location evidence="1 7">Cell outer membrane</location>
        <topology evidence="1 7">Multi-pass membrane protein</topology>
    </subcellularLocation>
</comment>
<evidence type="ECO:0000256" key="2">
    <source>
        <dbReference type="ARBA" id="ARBA00022448"/>
    </source>
</evidence>
<dbReference type="Pfam" id="PF07715">
    <property type="entry name" value="Plug"/>
    <property type="match status" value="1"/>
</dbReference>
<gene>
    <name evidence="9" type="ORF">GGR21_000278</name>
</gene>
<dbReference type="SUPFAM" id="SSF56935">
    <property type="entry name" value="Porins"/>
    <property type="match status" value="1"/>
</dbReference>
<comment type="caution">
    <text evidence="9">The sequence shown here is derived from an EMBL/GenBank/DDBJ whole genome shotgun (WGS) entry which is preliminary data.</text>
</comment>
<evidence type="ECO:0000256" key="5">
    <source>
        <dbReference type="ARBA" id="ARBA00023136"/>
    </source>
</evidence>